<dbReference type="AlphaFoldDB" id="A0A8J8MMD2"/>
<reference evidence="2" key="1">
    <citation type="submission" date="2020-07" db="EMBL/GenBank/DDBJ databases">
        <title>Vallitalea pronyensis genome.</title>
        <authorList>
            <person name="Postec A."/>
        </authorList>
    </citation>
    <scope>NUCLEOTIDE SEQUENCE</scope>
    <source>
        <strain evidence="2">FatNI3</strain>
    </source>
</reference>
<keyword evidence="1" id="KW-1133">Transmembrane helix</keyword>
<dbReference type="KEGG" id="vpy:HZI73_18480"/>
<dbReference type="SUPFAM" id="SSF53474">
    <property type="entry name" value="alpha/beta-Hydrolases"/>
    <property type="match status" value="1"/>
</dbReference>
<evidence type="ECO:0000313" key="2">
    <source>
        <dbReference type="EMBL" id="QUI24156.1"/>
    </source>
</evidence>
<dbReference type="Gene3D" id="3.40.50.1820">
    <property type="entry name" value="alpha/beta hydrolase"/>
    <property type="match status" value="1"/>
</dbReference>
<dbReference type="Proteomes" id="UP000683246">
    <property type="component" value="Chromosome"/>
</dbReference>
<dbReference type="InterPro" id="IPR029058">
    <property type="entry name" value="AB_hydrolase_fold"/>
</dbReference>
<gene>
    <name evidence="2" type="ORF">HZI73_18480</name>
</gene>
<keyword evidence="1" id="KW-0812">Transmembrane</keyword>
<keyword evidence="1" id="KW-0472">Membrane</keyword>
<keyword evidence="3" id="KW-1185">Reference proteome</keyword>
<organism evidence="2 3">
    <name type="scientific">Vallitalea pronyensis</name>
    <dbReference type="NCBI Taxonomy" id="1348613"/>
    <lineage>
        <taxon>Bacteria</taxon>
        <taxon>Bacillati</taxon>
        <taxon>Bacillota</taxon>
        <taxon>Clostridia</taxon>
        <taxon>Lachnospirales</taxon>
        <taxon>Vallitaleaceae</taxon>
        <taxon>Vallitalea</taxon>
    </lineage>
</organism>
<dbReference type="RefSeq" id="WP_212694848.1">
    <property type="nucleotide sequence ID" value="NZ_CP058649.1"/>
</dbReference>
<sequence length="346" mass="40535">MKKKYIVTLMIIITGIMIYNMKNSRGEILKIEPNPEKGFSYEYYLYIPKGAAQSEIKYMLVEPNNGGRASDNHKDHVLDAKRLLLSKWCNKMAKALKTPLLVPVFDRPKSNWKMYTHDLDRDTLKNNEGKLSRIDLQLINMIKDAQEKLRDKGIVLEDKVFMHGFSASGSFVNRFAALHPRYVKAVASGGISYMPILPRDVWEEEKLIYPIGVYDIEEIADIQFNLSQYRDVAQYIYMGYMDDNDPLPYDDSYDEEERDVIKRFLGIPLMGRWEKSKEIYEALNIPAQFVVYNGVEHEIKDEMLEDIIHFYQANNNEGIHYIQSYQYPFMEKHQLEKVHIKDGYNP</sequence>
<dbReference type="EMBL" id="CP058649">
    <property type="protein sequence ID" value="QUI24156.1"/>
    <property type="molecule type" value="Genomic_DNA"/>
</dbReference>
<accession>A0A8J8MMD2</accession>
<protein>
    <submittedName>
        <fullName evidence="2">Uncharacterized protein</fullName>
    </submittedName>
</protein>
<proteinExistence type="predicted"/>
<evidence type="ECO:0000256" key="1">
    <source>
        <dbReference type="SAM" id="Phobius"/>
    </source>
</evidence>
<name>A0A8J8MMD2_9FIRM</name>
<evidence type="ECO:0000313" key="3">
    <source>
        <dbReference type="Proteomes" id="UP000683246"/>
    </source>
</evidence>
<feature type="transmembrane region" description="Helical" evidence="1">
    <location>
        <begin position="5"/>
        <end position="21"/>
    </location>
</feature>